<organism evidence="5 6">
    <name type="scientific">Colletotrichum gloeosporioides</name>
    <name type="common">Anthracnose fungus</name>
    <name type="synonym">Glomerella cingulata</name>
    <dbReference type="NCBI Taxonomy" id="474922"/>
    <lineage>
        <taxon>Eukaryota</taxon>
        <taxon>Fungi</taxon>
        <taxon>Dikarya</taxon>
        <taxon>Ascomycota</taxon>
        <taxon>Pezizomycotina</taxon>
        <taxon>Sordariomycetes</taxon>
        <taxon>Hypocreomycetidae</taxon>
        <taxon>Glomerellales</taxon>
        <taxon>Glomerellaceae</taxon>
        <taxon>Colletotrichum</taxon>
        <taxon>Colletotrichum gloeosporioides species complex</taxon>
    </lineage>
</organism>
<sequence length="804" mass="89053">MLPSEPASEGAQPSPVRKSKIGTFRVSTVDDFSSSTRNERIRRRSGLPSTACQTCRSRKVKCHVSVVQEGSSTLGEQSQTPRCQACQQADIDCRWDTVDKRKRRKLQSTDDASQDAETLPMENIVVIGDGQQPPSEESHVHNTAASQPSGGEHLSGHPGERSAQITDNLNGIHVSVPKLGIRAYGEPSEVHSEMQPPSRELFSFDNMDMSYDWSEIQDLVLDFDGMENVSNINWDNILADRQSDDPAATPRPPAKAMRLRLYRRFGPTAVLPGLRKLSIAVNTRSPEGSGESDASSRPGTSMTLYSRRVKATHPSPGTPGSDDSPYDLPLEGIRQIAEVFFNRLACYFPFVEPKILDGHVRSGQASSLLMNAIAALTMRFCPVELSPGTVDVGADSPWRNGTYFLKRAKEQLVTLLAIPTTDIVSGILILAWAEFGDNNEAGLWMLSGMAIRMAQDMGLHRCPEKEANPSSVAFWDRSPLSPDGKGLLSDEMSKLHQAKSKLILFWTVFFLDVFVSLLTGRPPTLKRSEVEVPIPTTDDMKAAQLDFQEHVSMKNKIFPEIARFMLLYSEAVELLNQTRSEENTEASTTSNESSQNSKLERVRDQIMSLYHSLPPDLAFSIDNYKAASVCRQAGQFLMLHVYFYTFTILLSRKGSSADEYNNSPQPQAVLVACQKIVQMLNTAELIDTTGYLSVPFINQGLFVAASTILEEQQSNQNRPQDLFSLVSGTDVEYLCKKLQEMSHYFRGTGVTLAALERKRREVAAKTTKGNNSSEDEESDEEKNEVVQLSDGGIVNRYSIPEEGS</sequence>
<evidence type="ECO:0000313" key="6">
    <source>
        <dbReference type="Proteomes" id="UP000613401"/>
    </source>
</evidence>
<feature type="compositionally biased region" description="Low complexity" evidence="3">
    <location>
        <begin position="585"/>
        <end position="597"/>
    </location>
</feature>
<dbReference type="PROSITE" id="PS50048">
    <property type="entry name" value="ZN2_CY6_FUNGAL_2"/>
    <property type="match status" value="1"/>
</dbReference>
<gene>
    <name evidence="5" type="ORF">GCG54_00014349</name>
</gene>
<dbReference type="PANTHER" id="PTHR47783">
    <property type="entry name" value="ZN(II)2CYS6 TRANSCRIPTION FACTOR (EUROFUNG)-RELATED"/>
    <property type="match status" value="1"/>
</dbReference>
<evidence type="ECO:0000259" key="4">
    <source>
        <dbReference type="PROSITE" id="PS50048"/>
    </source>
</evidence>
<dbReference type="GO" id="GO:0008270">
    <property type="term" value="F:zinc ion binding"/>
    <property type="evidence" value="ECO:0007669"/>
    <property type="project" value="InterPro"/>
</dbReference>
<feature type="region of interest" description="Disordered" evidence="3">
    <location>
        <begin position="282"/>
        <end position="301"/>
    </location>
</feature>
<reference evidence="5" key="2">
    <citation type="submission" date="2020-03" db="EMBL/GenBank/DDBJ databases">
        <authorList>
            <person name="Fu F.-F."/>
            <person name="Chen J."/>
        </authorList>
    </citation>
    <scope>NUCLEOTIDE SEQUENCE</scope>
    <source>
        <strain evidence="5">Lc1</strain>
    </source>
</reference>
<accession>A0A8H4C5H5</accession>
<dbReference type="Gene3D" id="4.10.240.10">
    <property type="entry name" value="Zn(2)-C6 fungal-type DNA-binding domain"/>
    <property type="match status" value="1"/>
</dbReference>
<evidence type="ECO:0000313" key="5">
    <source>
        <dbReference type="EMBL" id="KAF3797489.1"/>
    </source>
</evidence>
<dbReference type="CDD" id="cd00067">
    <property type="entry name" value="GAL4"/>
    <property type="match status" value="1"/>
</dbReference>
<feature type="domain" description="Zn(2)-C6 fungal-type" evidence="4">
    <location>
        <begin position="51"/>
        <end position="95"/>
    </location>
</feature>
<feature type="region of interest" description="Disordered" evidence="3">
    <location>
        <begin position="101"/>
        <end position="164"/>
    </location>
</feature>
<feature type="region of interest" description="Disordered" evidence="3">
    <location>
        <begin position="1"/>
        <end position="22"/>
    </location>
</feature>
<comment type="caution">
    <text evidence="5">The sequence shown here is derived from an EMBL/GenBank/DDBJ whole genome shotgun (WGS) entry which is preliminary data.</text>
</comment>
<name>A0A8H4C5H5_COLGL</name>
<dbReference type="Proteomes" id="UP000613401">
    <property type="component" value="Unassembled WGS sequence"/>
</dbReference>
<dbReference type="SMART" id="SM00066">
    <property type="entry name" value="GAL4"/>
    <property type="match status" value="1"/>
</dbReference>
<keyword evidence="1" id="KW-0479">Metal-binding</keyword>
<feature type="region of interest" description="Disordered" evidence="3">
    <location>
        <begin position="30"/>
        <end position="49"/>
    </location>
</feature>
<dbReference type="CDD" id="cd12148">
    <property type="entry name" value="fungal_TF_MHR"/>
    <property type="match status" value="1"/>
</dbReference>
<keyword evidence="2" id="KW-0539">Nucleus</keyword>
<evidence type="ECO:0000256" key="2">
    <source>
        <dbReference type="ARBA" id="ARBA00023242"/>
    </source>
</evidence>
<dbReference type="Pfam" id="PF04082">
    <property type="entry name" value="Fungal_trans"/>
    <property type="match status" value="1"/>
</dbReference>
<reference evidence="5" key="1">
    <citation type="journal article" date="2020" name="Phytopathology">
        <title>Genome sequence and comparative analysis of Colletotrichum gloeosporioides isolated from Liriodendron leaves.</title>
        <authorList>
            <person name="Fu F.F."/>
            <person name="Hao Z."/>
            <person name="Wang P."/>
            <person name="Lu Y."/>
            <person name="Xue L.J."/>
            <person name="Wei G."/>
            <person name="Tian Y."/>
            <person name="Baishi H."/>
            <person name="Xu H."/>
            <person name="Shi J."/>
            <person name="Cheng T."/>
            <person name="Wang G."/>
            <person name="Yi Y."/>
            <person name="Chen J."/>
        </authorList>
    </citation>
    <scope>NUCLEOTIDE SEQUENCE</scope>
    <source>
        <strain evidence="5">Lc1</strain>
    </source>
</reference>
<keyword evidence="6" id="KW-1185">Reference proteome</keyword>
<dbReference type="GO" id="GO:0006351">
    <property type="term" value="P:DNA-templated transcription"/>
    <property type="evidence" value="ECO:0007669"/>
    <property type="project" value="InterPro"/>
</dbReference>
<feature type="region of interest" description="Disordered" evidence="3">
    <location>
        <begin position="579"/>
        <end position="598"/>
    </location>
</feature>
<dbReference type="PANTHER" id="PTHR47783:SF1">
    <property type="entry name" value="ZN(II)2CYS6 TRANSCRIPTION FACTOR (EUROFUNG)"/>
    <property type="match status" value="1"/>
</dbReference>
<dbReference type="GO" id="GO:0003677">
    <property type="term" value="F:DNA binding"/>
    <property type="evidence" value="ECO:0007669"/>
    <property type="project" value="InterPro"/>
</dbReference>
<dbReference type="EMBL" id="WVTB01000114">
    <property type="protein sequence ID" value="KAF3797489.1"/>
    <property type="molecule type" value="Genomic_DNA"/>
</dbReference>
<dbReference type="SMART" id="SM00906">
    <property type="entry name" value="Fungal_trans"/>
    <property type="match status" value="1"/>
</dbReference>
<dbReference type="SUPFAM" id="SSF57701">
    <property type="entry name" value="Zn2/Cys6 DNA-binding domain"/>
    <property type="match status" value="1"/>
</dbReference>
<protein>
    <submittedName>
        <fullName evidence="5">Regulatory protein CAT8</fullName>
    </submittedName>
</protein>
<evidence type="ECO:0000256" key="1">
    <source>
        <dbReference type="ARBA" id="ARBA00022723"/>
    </source>
</evidence>
<dbReference type="InterPro" id="IPR001138">
    <property type="entry name" value="Zn2Cys6_DnaBD"/>
</dbReference>
<feature type="compositionally biased region" description="Acidic residues" evidence="3">
    <location>
        <begin position="773"/>
        <end position="782"/>
    </location>
</feature>
<dbReference type="GO" id="GO:0000981">
    <property type="term" value="F:DNA-binding transcription factor activity, RNA polymerase II-specific"/>
    <property type="evidence" value="ECO:0007669"/>
    <property type="project" value="InterPro"/>
</dbReference>
<dbReference type="InterPro" id="IPR007219">
    <property type="entry name" value="XnlR_reg_dom"/>
</dbReference>
<dbReference type="AlphaFoldDB" id="A0A8H4C5H5"/>
<evidence type="ECO:0000256" key="3">
    <source>
        <dbReference type="SAM" id="MobiDB-lite"/>
    </source>
</evidence>
<dbReference type="InterPro" id="IPR036864">
    <property type="entry name" value="Zn2-C6_fun-type_DNA-bd_sf"/>
</dbReference>
<dbReference type="RefSeq" id="XP_045256653.1">
    <property type="nucleotide sequence ID" value="XM_045414187.1"/>
</dbReference>
<proteinExistence type="predicted"/>
<dbReference type="GeneID" id="69021463"/>
<feature type="region of interest" description="Disordered" evidence="3">
    <location>
        <begin position="761"/>
        <end position="804"/>
    </location>
</feature>